<reference evidence="3" key="1">
    <citation type="journal article" date="2023" name="Insect Mol. Biol.">
        <title>Genome sequencing provides insights into the evolution of gene families encoding plant cell wall-degrading enzymes in longhorned beetles.</title>
        <authorList>
            <person name="Shin N.R."/>
            <person name="Okamura Y."/>
            <person name="Kirsch R."/>
            <person name="Pauchet Y."/>
        </authorList>
    </citation>
    <scope>NUCLEOTIDE SEQUENCE</scope>
    <source>
        <strain evidence="3">RBIC_L_NR</strain>
    </source>
</reference>
<dbReference type="EMBL" id="JANEYF010004453">
    <property type="protein sequence ID" value="KAJ8931151.1"/>
    <property type="molecule type" value="Genomic_DNA"/>
</dbReference>
<dbReference type="Proteomes" id="UP001162156">
    <property type="component" value="Unassembled WGS sequence"/>
</dbReference>
<protein>
    <recommendedName>
        <fullName evidence="5">Ska2 N-terminal domain-containing protein</fullName>
    </recommendedName>
</protein>
<dbReference type="SUPFAM" id="SSF90257">
    <property type="entry name" value="Myosin rod fragments"/>
    <property type="match status" value="1"/>
</dbReference>
<feature type="compositionally biased region" description="Polar residues" evidence="2">
    <location>
        <begin position="100"/>
        <end position="109"/>
    </location>
</feature>
<keyword evidence="4" id="KW-1185">Reference proteome</keyword>
<proteinExistence type="predicted"/>
<evidence type="ECO:0000313" key="4">
    <source>
        <dbReference type="Proteomes" id="UP001162156"/>
    </source>
</evidence>
<evidence type="ECO:0008006" key="5">
    <source>
        <dbReference type="Google" id="ProtNLM"/>
    </source>
</evidence>
<evidence type="ECO:0000256" key="2">
    <source>
        <dbReference type="SAM" id="MobiDB-lite"/>
    </source>
</evidence>
<keyword evidence="1" id="KW-0175">Coiled coil</keyword>
<name>A0AAV8WZV5_9CUCU</name>
<feature type="coiled-coil region" evidence="1">
    <location>
        <begin position="5"/>
        <end position="70"/>
    </location>
</feature>
<organism evidence="3 4">
    <name type="scientific">Rhamnusium bicolor</name>
    <dbReference type="NCBI Taxonomy" id="1586634"/>
    <lineage>
        <taxon>Eukaryota</taxon>
        <taxon>Metazoa</taxon>
        <taxon>Ecdysozoa</taxon>
        <taxon>Arthropoda</taxon>
        <taxon>Hexapoda</taxon>
        <taxon>Insecta</taxon>
        <taxon>Pterygota</taxon>
        <taxon>Neoptera</taxon>
        <taxon>Endopterygota</taxon>
        <taxon>Coleoptera</taxon>
        <taxon>Polyphaga</taxon>
        <taxon>Cucujiformia</taxon>
        <taxon>Chrysomeloidea</taxon>
        <taxon>Cerambycidae</taxon>
        <taxon>Lepturinae</taxon>
        <taxon>Rhagiini</taxon>
        <taxon>Rhamnusium</taxon>
    </lineage>
</organism>
<evidence type="ECO:0000313" key="3">
    <source>
        <dbReference type="EMBL" id="KAJ8931151.1"/>
    </source>
</evidence>
<accession>A0AAV8WZV5</accession>
<feature type="region of interest" description="Disordered" evidence="2">
    <location>
        <begin position="93"/>
        <end position="118"/>
    </location>
</feature>
<evidence type="ECO:0000256" key="1">
    <source>
        <dbReference type="SAM" id="Coils"/>
    </source>
</evidence>
<dbReference type="AlphaFoldDB" id="A0AAV8WZV5"/>
<gene>
    <name evidence="3" type="ORF">NQ314_015980</name>
</gene>
<dbReference type="Gene3D" id="6.10.250.1380">
    <property type="match status" value="1"/>
</dbReference>
<comment type="caution">
    <text evidence="3">The sequence shown here is derived from an EMBL/GenBank/DDBJ whole genome shotgun (WGS) entry which is preliminary data.</text>
</comment>
<sequence>MEQVVEDLENKMKQTDERMDSLALQVGNIESEIFSESGEEIEVNNLLRSVSEVKTNYQNLRKDLMEVQDLQKQLSTSLHVQLKLMQTKFNMLKEKLPHAPSSQAKSGSSKLGPYNEEK</sequence>